<dbReference type="CDD" id="cd07103">
    <property type="entry name" value="ALDH_F5_SSADH_GabD"/>
    <property type="match status" value="1"/>
</dbReference>
<proteinExistence type="inferred from homology"/>
<evidence type="ECO:0000256" key="2">
    <source>
        <dbReference type="ARBA" id="ARBA00023002"/>
    </source>
</evidence>
<feature type="domain" description="Aldehyde dehydrogenase" evidence="3">
    <location>
        <begin position="20"/>
        <end position="477"/>
    </location>
</feature>
<dbReference type="InterPro" id="IPR050740">
    <property type="entry name" value="Aldehyde_DH_Superfamily"/>
</dbReference>
<evidence type="ECO:0000256" key="1">
    <source>
        <dbReference type="ARBA" id="ARBA00009986"/>
    </source>
</evidence>
<dbReference type="Pfam" id="PF00171">
    <property type="entry name" value="Aldedh"/>
    <property type="match status" value="1"/>
</dbReference>
<evidence type="ECO:0000259" key="3">
    <source>
        <dbReference type="Pfam" id="PF00171"/>
    </source>
</evidence>
<dbReference type="SUPFAM" id="SSF53720">
    <property type="entry name" value="ALDH-like"/>
    <property type="match status" value="1"/>
</dbReference>
<dbReference type="GO" id="GO:0047533">
    <property type="term" value="F:2,5-dioxovalerate dehydrogenase (NADP+) activity"/>
    <property type="evidence" value="ECO:0007669"/>
    <property type="project" value="UniProtKB-EC"/>
</dbReference>
<dbReference type="RefSeq" id="WP_034194732.1">
    <property type="nucleotide sequence ID" value="NZ_CADFDQ010000040.1"/>
</dbReference>
<accession>A0ABU2ECY0</accession>
<dbReference type="InterPro" id="IPR016162">
    <property type="entry name" value="Ald_DH_N"/>
</dbReference>
<dbReference type="PANTHER" id="PTHR43353:SF5">
    <property type="entry name" value="SUCCINATE-SEMIALDEHYDE DEHYDROGENASE, MITOCHONDRIAL"/>
    <property type="match status" value="1"/>
</dbReference>
<dbReference type="Gene3D" id="3.40.605.10">
    <property type="entry name" value="Aldehyde Dehydrogenase, Chain A, domain 1"/>
    <property type="match status" value="1"/>
</dbReference>
<comment type="similarity">
    <text evidence="1">Belongs to the aldehyde dehydrogenase family.</text>
</comment>
<dbReference type="InterPro" id="IPR016161">
    <property type="entry name" value="Ald_DH/histidinol_DH"/>
</dbReference>
<keyword evidence="2 4" id="KW-0560">Oxidoreductase</keyword>
<protein>
    <submittedName>
        <fullName evidence="4">Alpha-ketoglutaric semialdehyde dehydrogenase</fullName>
        <ecNumber evidence="4">1.2.1.26</ecNumber>
    </submittedName>
</protein>
<keyword evidence="5" id="KW-1185">Reference proteome</keyword>
<gene>
    <name evidence="4" type="primary">araE_2</name>
    <name evidence="4" type="ORF">FEQ00_05970</name>
</gene>
<dbReference type="PANTHER" id="PTHR43353">
    <property type="entry name" value="SUCCINATE-SEMIALDEHYDE DEHYDROGENASE, MITOCHONDRIAL"/>
    <property type="match status" value="1"/>
</dbReference>
<organism evidence="4 5">
    <name type="scientific">Burkholderia pseudomultivorans</name>
    <dbReference type="NCBI Taxonomy" id="1207504"/>
    <lineage>
        <taxon>Bacteria</taxon>
        <taxon>Pseudomonadati</taxon>
        <taxon>Pseudomonadota</taxon>
        <taxon>Betaproteobacteria</taxon>
        <taxon>Burkholderiales</taxon>
        <taxon>Burkholderiaceae</taxon>
        <taxon>Burkholderia</taxon>
        <taxon>Burkholderia cepacia complex</taxon>
    </lineage>
</organism>
<dbReference type="EMBL" id="VJSY01000063">
    <property type="protein sequence ID" value="MDR8757516.1"/>
    <property type="molecule type" value="Genomic_DNA"/>
</dbReference>
<sequence length="483" mass="51906">MTYPELKLLVDGQWLGAEKNQRDTQPVHNPATGELLGRLPMALEDDVEQAIEAAHRAFAAWKTWTALERGRLLLRIASAIREQARSLAQILTLEQGKTLPEALGEVTATADTFEWMAEQGKRVYGRVVPSRFTGVEQLVVHEPVGVIGAFSPWNYPMVLAARKVATALAAGCTIVIKPAEETPGVMIAIARICMDEGLPSGTLNVLYGVPDMISRRLIASPKVAQLSFTGSVPVGRHLLGLASAAMKKITLELGGHSPVIVDRDVPAERVAELATAAKFRNAGQICHAPTRFIVHDSVADAFEREFAKRAGQLRLGNGMDETVQMGPLVNRRRQAAMQELTDEAVKSGARLLCGGGEPVGLGDGFFWQATVLADVGAGARAMHEEVFGPIALVSRFDTLEQAIETANNVEFGLAAYAFTRSVESMQRLQGSLQAGSVSINTFAVTPPELPFAGIKLSGMGVEMGEEGLMDHFHIKAVVRSGTI</sequence>
<evidence type="ECO:0000313" key="4">
    <source>
        <dbReference type="EMBL" id="MDR8757516.1"/>
    </source>
</evidence>
<evidence type="ECO:0000313" key="5">
    <source>
        <dbReference type="Proteomes" id="UP001248067"/>
    </source>
</evidence>
<dbReference type="InterPro" id="IPR015590">
    <property type="entry name" value="Aldehyde_DH_dom"/>
</dbReference>
<dbReference type="EC" id="1.2.1.26" evidence="4"/>
<dbReference type="Proteomes" id="UP001248067">
    <property type="component" value="Unassembled WGS sequence"/>
</dbReference>
<comment type="caution">
    <text evidence="4">The sequence shown here is derived from an EMBL/GenBank/DDBJ whole genome shotgun (WGS) entry which is preliminary data.</text>
</comment>
<dbReference type="InterPro" id="IPR016163">
    <property type="entry name" value="Ald_DH_C"/>
</dbReference>
<name>A0ABU2ECY0_9BURK</name>
<reference evidence="4 5" key="1">
    <citation type="submission" date="2019-06" db="EMBL/GenBank/DDBJ databases">
        <title>Evolution of Burkholderia multivorans in the lungs of Cystic Fibrosis patients.</title>
        <authorList>
            <person name="Moreira L.M."/>
        </authorList>
    </citation>
    <scope>NUCLEOTIDE SEQUENCE [LARGE SCALE GENOMIC DNA]</scope>
    <source>
        <strain evidence="4 5">VC13239</strain>
    </source>
</reference>
<dbReference type="Gene3D" id="3.40.309.10">
    <property type="entry name" value="Aldehyde Dehydrogenase, Chain A, domain 2"/>
    <property type="match status" value="1"/>
</dbReference>